<evidence type="ECO:0000256" key="1">
    <source>
        <dbReference type="SAM" id="MobiDB-lite"/>
    </source>
</evidence>
<reference evidence="2 3" key="1">
    <citation type="journal article" date="2023" name="Sci. Data">
        <title>Genome assembly of the Korean intertidal mud-creeper Batillaria attramentaria.</title>
        <authorList>
            <person name="Patra A.K."/>
            <person name="Ho P.T."/>
            <person name="Jun S."/>
            <person name="Lee S.J."/>
            <person name="Kim Y."/>
            <person name="Won Y.J."/>
        </authorList>
    </citation>
    <scope>NUCLEOTIDE SEQUENCE [LARGE SCALE GENOMIC DNA]</scope>
    <source>
        <strain evidence="2">Wonlab-2016</strain>
    </source>
</reference>
<comment type="caution">
    <text evidence="2">The sequence shown here is derived from an EMBL/GenBank/DDBJ whole genome shotgun (WGS) entry which is preliminary data.</text>
</comment>
<gene>
    <name evidence="2" type="ORF">BaRGS_00000346</name>
</gene>
<evidence type="ECO:0000313" key="3">
    <source>
        <dbReference type="Proteomes" id="UP001519460"/>
    </source>
</evidence>
<dbReference type="EMBL" id="JACVVK020000002">
    <property type="protein sequence ID" value="KAK7508107.1"/>
    <property type="molecule type" value="Genomic_DNA"/>
</dbReference>
<feature type="region of interest" description="Disordered" evidence="1">
    <location>
        <begin position="1"/>
        <end position="73"/>
    </location>
</feature>
<organism evidence="2 3">
    <name type="scientific">Batillaria attramentaria</name>
    <dbReference type="NCBI Taxonomy" id="370345"/>
    <lineage>
        <taxon>Eukaryota</taxon>
        <taxon>Metazoa</taxon>
        <taxon>Spiralia</taxon>
        <taxon>Lophotrochozoa</taxon>
        <taxon>Mollusca</taxon>
        <taxon>Gastropoda</taxon>
        <taxon>Caenogastropoda</taxon>
        <taxon>Sorbeoconcha</taxon>
        <taxon>Cerithioidea</taxon>
        <taxon>Batillariidae</taxon>
        <taxon>Batillaria</taxon>
    </lineage>
</organism>
<dbReference type="Proteomes" id="UP001519460">
    <property type="component" value="Unassembled WGS sequence"/>
</dbReference>
<sequence length="73" mass="7767">AMPKSRVATRSMSLSGSDPSGQVQSCLPHSWCVGSSAGVGAKKPKKVSHNKPVEVRDSLTSSRRKSGQHHARK</sequence>
<name>A0ABD0M9N0_9CAEN</name>
<protein>
    <submittedName>
        <fullName evidence="2">Uncharacterized protein</fullName>
    </submittedName>
</protein>
<keyword evidence="3" id="KW-1185">Reference proteome</keyword>
<feature type="compositionally biased region" description="Basic residues" evidence="1">
    <location>
        <begin position="62"/>
        <end position="73"/>
    </location>
</feature>
<feature type="non-terminal residue" evidence="2">
    <location>
        <position position="1"/>
    </location>
</feature>
<proteinExistence type="predicted"/>
<dbReference type="AlphaFoldDB" id="A0ABD0M9N0"/>
<feature type="compositionally biased region" description="Polar residues" evidence="1">
    <location>
        <begin position="8"/>
        <end position="27"/>
    </location>
</feature>
<accession>A0ABD0M9N0</accession>
<evidence type="ECO:0000313" key="2">
    <source>
        <dbReference type="EMBL" id="KAK7508107.1"/>
    </source>
</evidence>